<dbReference type="AlphaFoldDB" id="A0A0R1WT32"/>
<dbReference type="InterPro" id="IPR017926">
    <property type="entry name" value="GATASE"/>
</dbReference>
<dbReference type="UniPathway" id="UPA00068">
    <property type="reaction ID" value="UER00171"/>
</dbReference>
<protein>
    <recommendedName>
        <fullName evidence="8">Carbamoyl phosphate synthase small chain</fullName>
        <ecNumber evidence="8">6.3.5.5</ecNumber>
    </recommendedName>
    <alternativeName>
        <fullName evidence="8">Carbamoyl phosphate synthetase glutamine chain</fullName>
    </alternativeName>
</protein>
<dbReference type="Pfam" id="PF00988">
    <property type="entry name" value="CPSase_sm_chain"/>
    <property type="match status" value="1"/>
</dbReference>
<dbReference type="GO" id="GO:0044205">
    <property type="term" value="P:'de novo' UMP biosynthetic process"/>
    <property type="evidence" value="ECO:0007669"/>
    <property type="project" value="UniProtKB-UniRule"/>
</dbReference>
<evidence type="ECO:0000256" key="7">
    <source>
        <dbReference type="ARBA" id="ARBA00048816"/>
    </source>
</evidence>
<feature type="domain" description="Carbamoyl-phosphate synthase small subunit N-terminal" evidence="9">
    <location>
        <begin position="1"/>
        <end position="131"/>
    </location>
</feature>
<comment type="similarity">
    <text evidence="2 8">Belongs to the CarA family.</text>
</comment>
<comment type="caution">
    <text evidence="10">The sequence shown here is derived from an EMBL/GenBank/DDBJ whole genome shotgun (WGS) entry which is preliminary data.</text>
</comment>
<evidence type="ECO:0000256" key="5">
    <source>
        <dbReference type="ARBA" id="ARBA00022840"/>
    </source>
</evidence>
<dbReference type="GO" id="GO:0006207">
    <property type="term" value="P:'de novo' pyrimidine nucleobase biosynthetic process"/>
    <property type="evidence" value="ECO:0007669"/>
    <property type="project" value="InterPro"/>
</dbReference>
<evidence type="ECO:0000313" key="10">
    <source>
        <dbReference type="EMBL" id="KRM19003.1"/>
    </source>
</evidence>
<proteinExistence type="inferred from homology"/>
<dbReference type="Proteomes" id="UP000051054">
    <property type="component" value="Unassembled WGS sequence"/>
</dbReference>
<keyword evidence="11" id="KW-1185">Reference proteome</keyword>
<keyword evidence="5 8" id="KW-0067">ATP-binding</keyword>
<organism evidence="10 11">
    <name type="scientific">Ligilactobacillus hayakitensis DSM 18933 = JCM 14209</name>
    <dbReference type="NCBI Taxonomy" id="1423755"/>
    <lineage>
        <taxon>Bacteria</taxon>
        <taxon>Bacillati</taxon>
        <taxon>Bacillota</taxon>
        <taxon>Bacilli</taxon>
        <taxon>Lactobacillales</taxon>
        <taxon>Lactobacillaceae</taxon>
        <taxon>Ligilactobacillus</taxon>
    </lineage>
</organism>
<dbReference type="NCBIfam" id="NF009475">
    <property type="entry name" value="PRK12838.1"/>
    <property type="match status" value="1"/>
</dbReference>
<comment type="function">
    <text evidence="8">Small subunit of the glutamine-dependent carbamoyl phosphate synthetase (CPSase). CPSase catalyzes the formation of carbamoyl phosphate from the ammonia moiety of glutamine, carbonate, and phosphate donated by ATP, constituting the first step of 2 biosynthetic pathways, one leading to arginine and/or urea and the other to pyrimidine nucleotides. The small subunit (glutamine amidotransferase) binds and cleaves glutamine to supply the large subunit with the substrate ammonia.</text>
</comment>
<accession>A0A0R1WT32</accession>
<dbReference type="SUPFAM" id="SSF52317">
    <property type="entry name" value="Class I glutamine amidotransferase-like"/>
    <property type="match status" value="1"/>
</dbReference>
<evidence type="ECO:0000256" key="4">
    <source>
        <dbReference type="ARBA" id="ARBA00022741"/>
    </source>
</evidence>
<evidence type="ECO:0000259" key="9">
    <source>
        <dbReference type="SMART" id="SM01097"/>
    </source>
</evidence>
<dbReference type="GO" id="GO:0006541">
    <property type="term" value="P:glutamine metabolic process"/>
    <property type="evidence" value="ECO:0007669"/>
    <property type="project" value="InterPro"/>
</dbReference>
<sequence>MKRLLILEDGSIFEGEGFGSQVNSTGEVVVTTAMNGYQEIVSSPIAANQIIVFTTPVLGIYGTSNDSLESLQPVCKGVVCHSYTDSISENSTKSFSEYLSDQGIPAISGIDTRKLTKKIIKHGGIIKGSIIDANNDIQHAFDQLNATVLSDQVVDNVSTSKPYPNPDIGRNIVLIDFGVKHSVLRQLSRMSCNVTVVPYETSFKQIENLSPDGIILSNGPGNPNVLDKQVETIQELQKYYPILAIGLGHQLLALANGAEVKQLKNARRGSNFPILEIATNRLITVSEEHSYTVDPTSLDRKQVIITHTDLSRKHIEGFKSRQYPAISVQFEPEGAPGPNDAIDIFYDFMYLIDVRKDSLNAKNKGN</sequence>
<reference evidence="10 11" key="1">
    <citation type="journal article" date="2015" name="Genome Announc.">
        <title>Expanding the biotechnology potential of lactobacilli through comparative genomics of 213 strains and associated genera.</title>
        <authorList>
            <person name="Sun Z."/>
            <person name="Harris H.M."/>
            <person name="McCann A."/>
            <person name="Guo C."/>
            <person name="Argimon S."/>
            <person name="Zhang W."/>
            <person name="Yang X."/>
            <person name="Jeffery I.B."/>
            <person name="Cooney J.C."/>
            <person name="Kagawa T.F."/>
            <person name="Liu W."/>
            <person name="Song Y."/>
            <person name="Salvetti E."/>
            <person name="Wrobel A."/>
            <person name="Rasinkangas P."/>
            <person name="Parkhill J."/>
            <person name="Rea M.C."/>
            <person name="O'Sullivan O."/>
            <person name="Ritari J."/>
            <person name="Douillard F.P."/>
            <person name="Paul Ross R."/>
            <person name="Yang R."/>
            <person name="Briner A.E."/>
            <person name="Felis G.E."/>
            <person name="de Vos W.M."/>
            <person name="Barrangou R."/>
            <person name="Klaenhammer T.R."/>
            <person name="Caufield P.W."/>
            <person name="Cui Y."/>
            <person name="Zhang H."/>
            <person name="O'Toole P.W."/>
        </authorList>
    </citation>
    <scope>NUCLEOTIDE SEQUENCE [LARGE SCALE GENOMIC DNA]</scope>
    <source>
        <strain evidence="10 11">DSM 18933</strain>
    </source>
</reference>
<dbReference type="SMART" id="SM01097">
    <property type="entry name" value="CPSase_sm_chain"/>
    <property type="match status" value="1"/>
</dbReference>
<dbReference type="GO" id="GO:0005524">
    <property type="term" value="F:ATP binding"/>
    <property type="evidence" value="ECO:0007669"/>
    <property type="project" value="UniProtKB-UniRule"/>
</dbReference>
<gene>
    <name evidence="8" type="primary">carA</name>
    <name evidence="10" type="ORF">FC40_GL000792</name>
</gene>
<dbReference type="PRINTS" id="PR00096">
    <property type="entry name" value="GATASE"/>
</dbReference>
<feature type="binding site" evidence="8">
    <location>
        <position position="219"/>
    </location>
    <ligand>
        <name>L-glutamine</name>
        <dbReference type="ChEBI" id="CHEBI:58359"/>
    </ligand>
</feature>
<dbReference type="PATRIC" id="fig|1423755.3.peg.846"/>
<evidence type="ECO:0000256" key="3">
    <source>
        <dbReference type="ARBA" id="ARBA00022598"/>
    </source>
</evidence>
<dbReference type="PANTHER" id="PTHR43418">
    <property type="entry name" value="MULTIFUNCTIONAL TRYPTOPHAN BIOSYNTHESIS PROTEIN-RELATED"/>
    <property type="match status" value="1"/>
</dbReference>
<comment type="catalytic activity">
    <reaction evidence="8">
        <text>L-glutamine + H2O = L-glutamate + NH4(+)</text>
        <dbReference type="Rhea" id="RHEA:15889"/>
        <dbReference type="ChEBI" id="CHEBI:15377"/>
        <dbReference type="ChEBI" id="CHEBI:28938"/>
        <dbReference type="ChEBI" id="CHEBI:29985"/>
        <dbReference type="ChEBI" id="CHEBI:58359"/>
    </reaction>
</comment>
<dbReference type="CDD" id="cd01744">
    <property type="entry name" value="GATase1_CPSase"/>
    <property type="match status" value="1"/>
</dbReference>
<dbReference type="Gene3D" id="3.40.50.880">
    <property type="match status" value="1"/>
</dbReference>
<keyword evidence="3 8" id="KW-0436">Ligase</keyword>
<feature type="region of interest" description="CPSase" evidence="8">
    <location>
        <begin position="1"/>
        <end position="170"/>
    </location>
</feature>
<dbReference type="SUPFAM" id="SSF52021">
    <property type="entry name" value="Carbamoyl phosphate synthetase, small subunit N-terminal domain"/>
    <property type="match status" value="1"/>
</dbReference>
<feature type="binding site" evidence="8">
    <location>
        <position position="221"/>
    </location>
    <ligand>
        <name>L-glutamine</name>
        <dbReference type="ChEBI" id="CHEBI:58359"/>
    </ligand>
</feature>
<dbReference type="InterPro" id="IPR035686">
    <property type="entry name" value="CPSase_GATase1"/>
</dbReference>
<dbReference type="PANTHER" id="PTHR43418:SF7">
    <property type="entry name" value="CARBAMOYL-PHOSPHATE SYNTHASE SMALL CHAIN"/>
    <property type="match status" value="1"/>
</dbReference>
<comment type="subunit">
    <text evidence="8">Composed of two chains; the small (or glutamine) chain promotes the hydrolysis of glutamine to ammonia, which is used by the large (or ammonia) chain to synthesize carbamoyl phosphate. Tetramer of heterodimers (alpha,beta)4.</text>
</comment>
<evidence type="ECO:0000313" key="11">
    <source>
        <dbReference type="Proteomes" id="UP000051054"/>
    </source>
</evidence>
<keyword evidence="6 8" id="KW-0315">Glutamine amidotransferase</keyword>
<dbReference type="HAMAP" id="MF_01209">
    <property type="entry name" value="CPSase_S_chain"/>
    <property type="match status" value="1"/>
</dbReference>
<dbReference type="PROSITE" id="PS51273">
    <property type="entry name" value="GATASE_TYPE_1"/>
    <property type="match status" value="1"/>
</dbReference>
<dbReference type="PRINTS" id="PR00099">
    <property type="entry name" value="CPSGATASE"/>
</dbReference>
<dbReference type="GO" id="GO:0006526">
    <property type="term" value="P:L-arginine biosynthetic process"/>
    <property type="evidence" value="ECO:0007669"/>
    <property type="project" value="UniProtKB-UniRule"/>
</dbReference>
<keyword evidence="8" id="KW-0665">Pyrimidine biosynthesis</keyword>
<keyword evidence="8" id="KW-0055">Arginine biosynthesis</keyword>
<dbReference type="EC" id="6.3.5.5" evidence="8"/>
<dbReference type="UniPathway" id="UPA00070">
    <property type="reaction ID" value="UER00115"/>
</dbReference>
<dbReference type="EMBL" id="AZGD01000090">
    <property type="protein sequence ID" value="KRM19003.1"/>
    <property type="molecule type" value="Genomic_DNA"/>
</dbReference>
<dbReference type="eggNOG" id="COG0505">
    <property type="taxonomic scope" value="Bacteria"/>
</dbReference>
<dbReference type="InterPro" id="IPR036480">
    <property type="entry name" value="CarbP_synth_ssu_N_sf"/>
</dbReference>
<dbReference type="RefSeq" id="WP_056938403.1">
    <property type="nucleotide sequence ID" value="NZ_AZGD01000090.1"/>
</dbReference>
<name>A0A0R1WT32_9LACO</name>
<evidence type="ECO:0000256" key="6">
    <source>
        <dbReference type="ARBA" id="ARBA00022962"/>
    </source>
</evidence>
<comment type="catalytic activity">
    <reaction evidence="7 8">
        <text>hydrogencarbonate + L-glutamine + 2 ATP + H2O = carbamoyl phosphate + L-glutamate + 2 ADP + phosphate + 2 H(+)</text>
        <dbReference type="Rhea" id="RHEA:18633"/>
        <dbReference type="ChEBI" id="CHEBI:15377"/>
        <dbReference type="ChEBI" id="CHEBI:15378"/>
        <dbReference type="ChEBI" id="CHEBI:17544"/>
        <dbReference type="ChEBI" id="CHEBI:29985"/>
        <dbReference type="ChEBI" id="CHEBI:30616"/>
        <dbReference type="ChEBI" id="CHEBI:43474"/>
        <dbReference type="ChEBI" id="CHEBI:58228"/>
        <dbReference type="ChEBI" id="CHEBI:58359"/>
        <dbReference type="ChEBI" id="CHEBI:456216"/>
        <dbReference type="EC" id="6.3.5.5"/>
    </reaction>
</comment>
<keyword evidence="4 8" id="KW-0547">Nucleotide-binding</keyword>
<feature type="active site" evidence="8">
    <location>
        <position position="333"/>
    </location>
</feature>
<dbReference type="STRING" id="1423755.FC40_GL000792"/>
<comment type="caution">
    <text evidence="8">Lacks conserved residue(s) required for the propagation of feature annotation.</text>
</comment>
<dbReference type="Pfam" id="PF00117">
    <property type="entry name" value="GATase"/>
    <property type="match status" value="1"/>
</dbReference>
<feature type="binding site" evidence="8">
    <location>
        <position position="247"/>
    </location>
    <ligand>
        <name>L-glutamine</name>
        <dbReference type="ChEBI" id="CHEBI:58359"/>
    </ligand>
</feature>
<dbReference type="Gene3D" id="3.50.30.20">
    <property type="entry name" value="Carbamoyl-phosphate synthase small subunit, N-terminal domain"/>
    <property type="match status" value="1"/>
</dbReference>
<dbReference type="InterPro" id="IPR006274">
    <property type="entry name" value="CarbamoylP_synth_ssu"/>
</dbReference>
<dbReference type="GO" id="GO:0004088">
    <property type="term" value="F:carbamoyl-phosphate synthase (glutamine-hydrolyzing) activity"/>
    <property type="evidence" value="ECO:0007669"/>
    <property type="project" value="UniProtKB-UniRule"/>
</dbReference>
<feature type="binding site" evidence="8">
    <location>
        <position position="250"/>
    </location>
    <ligand>
        <name>L-glutamine</name>
        <dbReference type="ChEBI" id="CHEBI:58359"/>
    </ligand>
</feature>
<dbReference type="InterPro" id="IPR050472">
    <property type="entry name" value="Anth_synth/Amidotransfase"/>
</dbReference>
<comment type="pathway">
    <text evidence="1 8">Amino-acid biosynthesis; L-arginine biosynthesis; carbamoyl phosphate from bicarbonate: step 1/1.</text>
</comment>
<evidence type="ECO:0000256" key="2">
    <source>
        <dbReference type="ARBA" id="ARBA00007800"/>
    </source>
</evidence>
<dbReference type="NCBIfam" id="TIGR01368">
    <property type="entry name" value="CPSaseIIsmall"/>
    <property type="match status" value="1"/>
</dbReference>
<comment type="pathway">
    <text evidence="8">Pyrimidine metabolism; UMP biosynthesis via de novo pathway; (S)-dihydroorotate from bicarbonate: step 1/3.</text>
</comment>
<feature type="binding site" evidence="8">
    <location>
        <position position="291"/>
    </location>
    <ligand>
        <name>L-glutamine</name>
        <dbReference type="ChEBI" id="CHEBI:58359"/>
    </ligand>
</feature>
<evidence type="ECO:0000256" key="8">
    <source>
        <dbReference type="HAMAP-Rule" id="MF_01209"/>
    </source>
</evidence>
<keyword evidence="8" id="KW-0028">Amino-acid biosynthesis</keyword>
<dbReference type="InterPro" id="IPR002474">
    <property type="entry name" value="CarbamoylP_synth_ssu_N"/>
</dbReference>
<dbReference type="GO" id="GO:0004359">
    <property type="term" value="F:glutaminase activity"/>
    <property type="evidence" value="ECO:0007669"/>
    <property type="project" value="RHEA"/>
</dbReference>
<evidence type="ECO:0000256" key="1">
    <source>
        <dbReference type="ARBA" id="ARBA00005077"/>
    </source>
</evidence>
<dbReference type="InterPro" id="IPR029062">
    <property type="entry name" value="Class_I_gatase-like"/>
</dbReference>